<dbReference type="CDD" id="cd01038">
    <property type="entry name" value="Endonuclease_DUF559"/>
    <property type="match status" value="1"/>
</dbReference>
<dbReference type="InterPro" id="IPR011335">
    <property type="entry name" value="Restrct_endonuc-II-like"/>
</dbReference>
<dbReference type="Pfam" id="PF04480">
    <property type="entry name" value="DUF559"/>
    <property type="match status" value="1"/>
</dbReference>
<evidence type="ECO:0000313" key="3">
    <source>
        <dbReference type="Proteomes" id="UP000230729"/>
    </source>
</evidence>
<dbReference type="EMBL" id="PCSD01000045">
    <property type="protein sequence ID" value="PIP33852.1"/>
    <property type="molecule type" value="Genomic_DNA"/>
</dbReference>
<comment type="caution">
    <text evidence="2">The sequence shown here is derived from an EMBL/GenBank/DDBJ whole genome shotgun (WGS) entry which is preliminary data.</text>
</comment>
<proteinExistence type="predicted"/>
<dbReference type="InterPro" id="IPR007569">
    <property type="entry name" value="DUF559"/>
</dbReference>
<name>A0A2G9ZL28_9BACT</name>
<dbReference type="Gene3D" id="3.40.960.10">
    <property type="entry name" value="VSR Endonuclease"/>
    <property type="match status" value="1"/>
</dbReference>
<dbReference type="PANTHER" id="PTHR38590">
    <property type="entry name" value="BLL0828 PROTEIN"/>
    <property type="match status" value="1"/>
</dbReference>
<dbReference type="InterPro" id="IPR047216">
    <property type="entry name" value="Endonuclease_DUF559_bact"/>
</dbReference>
<dbReference type="SUPFAM" id="SSF52980">
    <property type="entry name" value="Restriction endonuclease-like"/>
    <property type="match status" value="1"/>
</dbReference>
<reference evidence="2 3" key="1">
    <citation type="submission" date="2017-09" db="EMBL/GenBank/DDBJ databases">
        <title>Depth-based differentiation of microbial function through sediment-hosted aquifers and enrichment of novel symbionts in the deep terrestrial subsurface.</title>
        <authorList>
            <person name="Probst A.J."/>
            <person name="Ladd B."/>
            <person name="Jarett J.K."/>
            <person name="Geller-Mcgrath D.E."/>
            <person name="Sieber C.M."/>
            <person name="Emerson J.B."/>
            <person name="Anantharaman K."/>
            <person name="Thomas B.C."/>
            <person name="Malmstrom R."/>
            <person name="Stieglmeier M."/>
            <person name="Klingl A."/>
            <person name="Woyke T."/>
            <person name="Ryan C.M."/>
            <person name="Banfield J.F."/>
        </authorList>
    </citation>
    <scope>NUCLEOTIDE SEQUENCE [LARGE SCALE GENOMIC DNA]</scope>
    <source>
        <strain evidence="2">CG23_combo_of_CG06-09_8_20_14_all_49_15</strain>
    </source>
</reference>
<protein>
    <recommendedName>
        <fullName evidence="1">DUF559 domain-containing protein</fullName>
    </recommendedName>
</protein>
<feature type="domain" description="DUF559" evidence="1">
    <location>
        <begin position="11"/>
        <end position="114"/>
    </location>
</feature>
<dbReference type="Proteomes" id="UP000230729">
    <property type="component" value="Unassembled WGS sequence"/>
</dbReference>
<dbReference type="PANTHER" id="PTHR38590:SF1">
    <property type="entry name" value="BLL0828 PROTEIN"/>
    <property type="match status" value="1"/>
</dbReference>
<evidence type="ECO:0000259" key="1">
    <source>
        <dbReference type="Pfam" id="PF04480"/>
    </source>
</evidence>
<dbReference type="AlphaFoldDB" id="A0A2G9ZL28"/>
<organism evidence="2 3">
    <name type="scientific">Candidatus Falkowbacteria bacterium CG23_combo_of_CG06-09_8_20_14_all_49_15</name>
    <dbReference type="NCBI Taxonomy" id="1974572"/>
    <lineage>
        <taxon>Bacteria</taxon>
        <taxon>Candidatus Falkowiibacteriota</taxon>
    </lineage>
</organism>
<gene>
    <name evidence="2" type="ORF">COX22_02165</name>
</gene>
<evidence type="ECO:0000313" key="2">
    <source>
        <dbReference type="EMBL" id="PIP33852.1"/>
    </source>
</evidence>
<accession>A0A2G9ZL28</accession>
<sequence>MEKQISIFTITKMLRQRMTIAEKILWEKLRDNQLGVKIRRQEPFVFGTYHYVADFYCPKNKLIIEIDGGIHNDKDNKDLDEFRADIFKQKGYQVIRFSNHEVLHKTDSVIQQLKLVFDSCLQH</sequence>